<dbReference type="GeneID" id="18920273"/>
<dbReference type="Pfam" id="PF00250">
    <property type="entry name" value="Forkhead"/>
    <property type="match status" value="1"/>
</dbReference>
<dbReference type="PANTHER" id="PTHR11829:SF343">
    <property type="entry name" value="FORK-HEAD DOMAIN-CONTAINING PROTEIN"/>
    <property type="match status" value="1"/>
</dbReference>
<dbReference type="InterPro" id="IPR036390">
    <property type="entry name" value="WH_DNA-bd_sf"/>
</dbReference>
<name>K5X681_PHACS</name>
<evidence type="ECO:0000256" key="1">
    <source>
        <dbReference type="ARBA" id="ARBA00023125"/>
    </source>
</evidence>
<dbReference type="HOGENOM" id="CLU_077699_5_0_1"/>
<gene>
    <name evidence="4" type="ORF">PHACADRAFT_71603</name>
</gene>
<evidence type="ECO:0000259" key="3">
    <source>
        <dbReference type="PROSITE" id="PS50039"/>
    </source>
</evidence>
<dbReference type="FunFam" id="1.10.10.10:FF:000135">
    <property type="entry name" value="forkhead box protein G1"/>
    <property type="match status" value="1"/>
</dbReference>
<organism evidence="4 5">
    <name type="scientific">Phanerochaete carnosa (strain HHB-10118-sp)</name>
    <name type="common">White-rot fungus</name>
    <name type="synonym">Peniophora carnosa</name>
    <dbReference type="NCBI Taxonomy" id="650164"/>
    <lineage>
        <taxon>Eukaryota</taxon>
        <taxon>Fungi</taxon>
        <taxon>Dikarya</taxon>
        <taxon>Basidiomycota</taxon>
        <taxon>Agaricomycotina</taxon>
        <taxon>Agaricomycetes</taxon>
        <taxon>Polyporales</taxon>
        <taxon>Phanerochaetaceae</taxon>
        <taxon>Phanerochaete</taxon>
    </lineage>
</organism>
<sequence>RELLGLGEDAEISLDTLEDPEDEERPSWSYPTLIKLAIYGSPNKRLTLQEIYAAIENRFKWYRATTDKAWQGSIRHNLSLNKCFRLVPRPISEPGKGHFWVVDYSQGEGNKRQRKRNKKK</sequence>
<dbReference type="SMART" id="SM00339">
    <property type="entry name" value="FH"/>
    <property type="match status" value="1"/>
</dbReference>
<protein>
    <recommendedName>
        <fullName evidence="3">Fork-head domain-containing protein</fullName>
    </recommendedName>
</protein>
<evidence type="ECO:0000313" key="5">
    <source>
        <dbReference type="Proteomes" id="UP000008370"/>
    </source>
</evidence>
<dbReference type="InterPro" id="IPR050211">
    <property type="entry name" value="FOX_domain-containing"/>
</dbReference>
<dbReference type="Gene3D" id="1.10.10.10">
    <property type="entry name" value="Winged helix-like DNA-binding domain superfamily/Winged helix DNA-binding domain"/>
    <property type="match status" value="1"/>
</dbReference>
<dbReference type="GO" id="GO:0005634">
    <property type="term" value="C:nucleus"/>
    <property type="evidence" value="ECO:0007669"/>
    <property type="project" value="UniProtKB-SubCell"/>
</dbReference>
<dbReference type="GO" id="GO:0000981">
    <property type="term" value="F:DNA-binding transcription factor activity, RNA polymerase II-specific"/>
    <property type="evidence" value="ECO:0007669"/>
    <property type="project" value="TreeGrafter"/>
</dbReference>
<dbReference type="KEGG" id="pco:PHACADRAFT_71603"/>
<evidence type="ECO:0000256" key="2">
    <source>
        <dbReference type="PROSITE-ProRule" id="PRU00089"/>
    </source>
</evidence>
<dbReference type="Proteomes" id="UP000008370">
    <property type="component" value="Unassembled WGS sequence"/>
</dbReference>
<proteinExistence type="predicted"/>
<dbReference type="OrthoDB" id="5954824at2759"/>
<feature type="DNA-binding region" description="Fork-head" evidence="2">
    <location>
        <begin position="25"/>
        <end position="116"/>
    </location>
</feature>
<comment type="subcellular location">
    <subcellularLocation>
        <location evidence="2">Nucleus</location>
    </subcellularLocation>
</comment>
<dbReference type="PANTHER" id="PTHR11829">
    <property type="entry name" value="FORKHEAD BOX PROTEIN"/>
    <property type="match status" value="1"/>
</dbReference>
<feature type="non-terminal residue" evidence="4">
    <location>
        <position position="1"/>
    </location>
</feature>
<accession>K5X681</accession>
<dbReference type="EMBL" id="JH930470">
    <property type="protein sequence ID" value="EKM58342.1"/>
    <property type="molecule type" value="Genomic_DNA"/>
</dbReference>
<dbReference type="InterPro" id="IPR036388">
    <property type="entry name" value="WH-like_DNA-bd_sf"/>
</dbReference>
<dbReference type="GO" id="GO:0000978">
    <property type="term" value="F:RNA polymerase II cis-regulatory region sequence-specific DNA binding"/>
    <property type="evidence" value="ECO:0007669"/>
    <property type="project" value="TreeGrafter"/>
</dbReference>
<keyword evidence="5" id="KW-1185">Reference proteome</keyword>
<dbReference type="InterPro" id="IPR001766">
    <property type="entry name" value="Fork_head_dom"/>
</dbReference>
<dbReference type="AlphaFoldDB" id="K5X681"/>
<dbReference type="CDD" id="cd00059">
    <property type="entry name" value="FH_FOX"/>
    <property type="match status" value="1"/>
</dbReference>
<keyword evidence="1 2" id="KW-0238">DNA-binding</keyword>
<evidence type="ECO:0000313" key="4">
    <source>
        <dbReference type="EMBL" id="EKM58342.1"/>
    </source>
</evidence>
<dbReference type="InParanoid" id="K5X681"/>
<feature type="domain" description="Fork-head" evidence="3">
    <location>
        <begin position="25"/>
        <end position="116"/>
    </location>
</feature>
<keyword evidence="2" id="KW-0539">Nucleus</keyword>
<reference evidence="4 5" key="1">
    <citation type="journal article" date="2012" name="BMC Genomics">
        <title>Comparative genomics of the white-rot fungi, Phanerochaete carnosa and P. chrysosporium, to elucidate the genetic basis of the distinct wood types they colonize.</title>
        <authorList>
            <person name="Suzuki H."/>
            <person name="MacDonald J."/>
            <person name="Syed K."/>
            <person name="Salamov A."/>
            <person name="Hori C."/>
            <person name="Aerts A."/>
            <person name="Henrissat B."/>
            <person name="Wiebenga A."/>
            <person name="vanKuyk P.A."/>
            <person name="Barry K."/>
            <person name="Lindquist E."/>
            <person name="LaButti K."/>
            <person name="Lapidus A."/>
            <person name="Lucas S."/>
            <person name="Coutinho P."/>
            <person name="Gong Y."/>
            <person name="Samejima M."/>
            <person name="Mahadevan R."/>
            <person name="Abou-Zaid M."/>
            <person name="de Vries R.P."/>
            <person name="Igarashi K."/>
            <person name="Yadav J.S."/>
            <person name="Grigoriev I.V."/>
            <person name="Master E.R."/>
        </authorList>
    </citation>
    <scope>NUCLEOTIDE SEQUENCE [LARGE SCALE GENOMIC DNA]</scope>
    <source>
        <strain evidence="4 5">HHB-10118-sp</strain>
    </source>
</reference>
<dbReference type="SUPFAM" id="SSF46785">
    <property type="entry name" value="Winged helix' DNA-binding domain"/>
    <property type="match status" value="1"/>
</dbReference>
<feature type="non-terminal residue" evidence="4">
    <location>
        <position position="120"/>
    </location>
</feature>
<dbReference type="RefSeq" id="XP_007393660.1">
    <property type="nucleotide sequence ID" value="XM_007393598.1"/>
</dbReference>
<dbReference type="PROSITE" id="PS50039">
    <property type="entry name" value="FORK_HEAD_3"/>
    <property type="match status" value="1"/>
</dbReference>
<dbReference type="PRINTS" id="PR00053">
    <property type="entry name" value="FORKHEAD"/>
</dbReference>
<dbReference type="STRING" id="650164.K5X681"/>